<dbReference type="InterPro" id="IPR011604">
    <property type="entry name" value="PDDEXK-like_dom_sf"/>
</dbReference>
<dbReference type="EMBL" id="UINC01055011">
    <property type="protein sequence ID" value="SVB73414.1"/>
    <property type="molecule type" value="Genomic_DNA"/>
</dbReference>
<accession>A0A382GFE0</accession>
<dbReference type="Gene3D" id="3.90.320.10">
    <property type="match status" value="1"/>
</dbReference>
<evidence type="ECO:0008006" key="2">
    <source>
        <dbReference type="Google" id="ProtNLM"/>
    </source>
</evidence>
<name>A0A382GFE0_9ZZZZ</name>
<reference evidence="1" key="1">
    <citation type="submission" date="2018-05" db="EMBL/GenBank/DDBJ databases">
        <authorList>
            <person name="Lanie J.A."/>
            <person name="Ng W.-L."/>
            <person name="Kazmierczak K.M."/>
            <person name="Andrzejewski T.M."/>
            <person name="Davidsen T.M."/>
            <person name="Wayne K.J."/>
            <person name="Tettelin H."/>
            <person name="Glass J.I."/>
            <person name="Rusch D."/>
            <person name="Podicherti R."/>
            <person name="Tsui H.-C.T."/>
            <person name="Winkler M.E."/>
        </authorList>
    </citation>
    <scope>NUCLEOTIDE SEQUENCE</scope>
</reference>
<evidence type="ECO:0000313" key="1">
    <source>
        <dbReference type="EMBL" id="SVB73414.1"/>
    </source>
</evidence>
<dbReference type="AlphaFoldDB" id="A0A382GFE0"/>
<proteinExistence type="predicted"/>
<organism evidence="1">
    <name type="scientific">marine metagenome</name>
    <dbReference type="NCBI Taxonomy" id="408172"/>
    <lineage>
        <taxon>unclassified sequences</taxon>
        <taxon>metagenomes</taxon>
        <taxon>ecological metagenomes</taxon>
    </lineage>
</organism>
<gene>
    <name evidence="1" type="ORF">METZ01_LOCUS226268</name>
</gene>
<sequence length="235" mass="27477">MIFSQPNGEIKLEESTHKYILEGHEDIAFTSVTTCISEFFDKFDKEAVAYKLVTTIPKYKGRSAEDLIKEWDLTATYGTAVHKEIEDYIKLKKAPEIDRAIAGVNWLNKYLQKSDYDIFSEVIVYCKELKIAGTVDLLVFDKVSQKYSILDWKTSKEIKTDSYKMKTGNKPETHDLLDCKFNHYALQLSLYRYLLEKNYDIMLDDQLIIHLDTNTVHGYLTPYFKEHIVSILKHY</sequence>
<protein>
    <recommendedName>
        <fullName evidence="2">PD-(D/E)XK endonuclease-like domain-containing protein</fullName>
    </recommendedName>
</protein>